<dbReference type="Pfam" id="PF03193">
    <property type="entry name" value="RsgA_GTPase"/>
    <property type="match status" value="1"/>
</dbReference>
<dbReference type="SUPFAM" id="SSF50249">
    <property type="entry name" value="Nucleic acid-binding proteins"/>
    <property type="match status" value="1"/>
</dbReference>
<keyword evidence="9 10" id="KW-0342">GTP-binding</keyword>
<feature type="domain" description="CP-type G" evidence="12">
    <location>
        <begin position="67"/>
        <end position="221"/>
    </location>
</feature>
<dbReference type="InterPro" id="IPR030378">
    <property type="entry name" value="G_CP_dom"/>
</dbReference>
<evidence type="ECO:0000256" key="4">
    <source>
        <dbReference type="ARBA" id="ARBA00022730"/>
    </source>
</evidence>
<dbReference type="GO" id="GO:0005737">
    <property type="term" value="C:cytoplasm"/>
    <property type="evidence" value="ECO:0007669"/>
    <property type="project" value="UniProtKB-SubCell"/>
</dbReference>
<evidence type="ECO:0000256" key="9">
    <source>
        <dbReference type="ARBA" id="ARBA00023134"/>
    </source>
</evidence>
<dbReference type="GO" id="GO:0042274">
    <property type="term" value="P:ribosomal small subunit biogenesis"/>
    <property type="evidence" value="ECO:0007669"/>
    <property type="project" value="UniProtKB-UniRule"/>
</dbReference>
<comment type="subunit">
    <text evidence="10">Monomer. Associates with 30S ribosomal subunit, binds 16S rRNA.</text>
</comment>
<dbReference type="GO" id="GO:0019843">
    <property type="term" value="F:rRNA binding"/>
    <property type="evidence" value="ECO:0007669"/>
    <property type="project" value="UniProtKB-KW"/>
</dbReference>
<name>A0A9D1MX30_9BACT</name>
<keyword evidence="6 10" id="KW-0378">Hydrolase</keyword>
<dbReference type="NCBIfam" id="TIGR00157">
    <property type="entry name" value="ribosome small subunit-dependent GTPase A"/>
    <property type="match status" value="1"/>
</dbReference>
<keyword evidence="1 10" id="KW-0963">Cytoplasm</keyword>
<reference evidence="13" key="1">
    <citation type="submission" date="2020-10" db="EMBL/GenBank/DDBJ databases">
        <authorList>
            <person name="Gilroy R."/>
        </authorList>
    </citation>
    <scope>NUCLEOTIDE SEQUENCE</scope>
    <source>
        <strain evidence="13">ChiHjej12B11-7776</strain>
    </source>
</reference>
<dbReference type="EMBL" id="DVOC01000028">
    <property type="protein sequence ID" value="HIU90710.1"/>
    <property type="molecule type" value="Genomic_DNA"/>
</dbReference>
<evidence type="ECO:0000256" key="5">
    <source>
        <dbReference type="ARBA" id="ARBA00022741"/>
    </source>
</evidence>
<evidence type="ECO:0000256" key="3">
    <source>
        <dbReference type="ARBA" id="ARBA00022723"/>
    </source>
</evidence>
<dbReference type="GO" id="GO:0003924">
    <property type="term" value="F:GTPase activity"/>
    <property type="evidence" value="ECO:0007669"/>
    <property type="project" value="UniProtKB-UniRule"/>
</dbReference>
<keyword evidence="7 10" id="KW-0862">Zinc</keyword>
<comment type="caution">
    <text evidence="13">The sequence shown here is derived from an EMBL/GenBank/DDBJ whole genome shotgun (WGS) entry which is preliminary data.</text>
</comment>
<dbReference type="CDD" id="cd01854">
    <property type="entry name" value="YjeQ_EngC"/>
    <property type="match status" value="1"/>
</dbReference>
<comment type="function">
    <text evidence="10">One of several proteins that assist in the late maturation steps of the functional core of the 30S ribosomal subunit. Helps release RbfA from mature subunits. May play a role in the assembly of ribosomal proteins into the subunit. Circularly permuted GTPase that catalyzes slow GTP hydrolysis, GTPase activity is stimulated by the 30S ribosomal subunit.</text>
</comment>
<feature type="binding site" evidence="10">
    <location>
        <position position="244"/>
    </location>
    <ligand>
        <name>Zn(2+)</name>
        <dbReference type="ChEBI" id="CHEBI:29105"/>
    </ligand>
</feature>
<reference evidence="13" key="2">
    <citation type="journal article" date="2021" name="PeerJ">
        <title>Extensive microbial diversity within the chicken gut microbiome revealed by metagenomics and culture.</title>
        <authorList>
            <person name="Gilroy R."/>
            <person name="Ravi A."/>
            <person name="Getino M."/>
            <person name="Pursley I."/>
            <person name="Horton D.L."/>
            <person name="Alikhan N.F."/>
            <person name="Baker D."/>
            <person name="Gharbi K."/>
            <person name="Hall N."/>
            <person name="Watson M."/>
            <person name="Adriaenssens E.M."/>
            <person name="Foster-Nyarko E."/>
            <person name="Jarju S."/>
            <person name="Secka A."/>
            <person name="Antonio M."/>
            <person name="Oren A."/>
            <person name="Chaudhuri R.R."/>
            <person name="La Ragione R."/>
            <person name="Hildebrand F."/>
            <person name="Pallen M.J."/>
        </authorList>
    </citation>
    <scope>NUCLEOTIDE SEQUENCE</scope>
    <source>
        <strain evidence="13">ChiHjej12B11-7776</strain>
    </source>
</reference>
<dbReference type="PANTHER" id="PTHR32120:SF11">
    <property type="entry name" value="SMALL RIBOSOMAL SUBUNIT BIOGENESIS GTPASE RSGA 1, MITOCHONDRIAL-RELATED"/>
    <property type="match status" value="1"/>
</dbReference>
<comment type="similarity">
    <text evidence="10">Belongs to the TRAFAC class YlqF/YawG GTPase family. RsgA subfamily.</text>
</comment>
<accession>A0A9D1MX30</accession>
<dbReference type="GO" id="GO:0005525">
    <property type="term" value="F:GTP binding"/>
    <property type="evidence" value="ECO:0007669"/>
    <property type="project" value="UniProtKB-UniRule"/>
</dbReference>
<dbReference type="PROSITE" id="PS51721">
    <property type="entry name" value="G_CP"/>
    <property type="match status" value="1"/>
</dbReference>
<keyword evidence="3 10" id="KW-0479">Metal-binding</keyword>
<dbReference type="Proteomes" id="UP000886852">
    <property type="component" value="Unassembled WGS sequence"/>
</dbReference>
<keyword evidence="8 10" id="KW-0694">RNA-binding</keyword>
<dbReference type="InterPro" id="IPR027417">
    <property type="entry name" value="P-loop_NTPase"/>
</dbReference>
<dbReference type="PROSITE" id="PS50936">
    <property type="entry name" value="ENGC_GTPASE"/>
    <property type="match status" value="1"/>
</dbReference>
<protein>
    <recommendedName>
        <fullName evidence="10">Small ribosomal subunit biogenesis GTPase RsgA</fullName>
        <ecNumber evidence="10">3.6.1.-</ecNumber>
    </recommendedName>
</protein>
<feature type="domain" description="EngC GTPase" evidence="11">
    <location>
        <begin position="76"/>
        <end position="219"/>
    </location>
</feature>
<evidence type="ECO:0000259" key="11">
    <source>
        <dbReference type="PROSITE" id="PS50936"/>
    </source>
</evidence>
<sequence length="291" mass="31818">MSNEVLTGTVVKAVGGVFTVKSDRGRFLCFSPKKLRYRSFDVTVGDKVEFCDLSRGKGVILQVLPRKNLLMRPEVANVDVCLLVLASVPKPDLYLADKVLVNCFRQGIEPVIVVNKMDIDDGTAAEIAKNYDTICDIVALSALNGEGCEALEKYLRGKTACFAGQSAVGKTSILNALLPGLAQKTGGISQKSGRGTHTTRHTSLHEAFGGLIADTCGFSLCAADVDAASLRLYLDDFMRYAPSCRFSSCTHTAEPDCAVKQAVQRGDICKERYERYVEEYNELLQAEKYKY</sequence>
<organism evidence="13 14">
    <name type="scientific">Candidatus Fimimonas merdipullorum</name>
    <dbReference type="NCBI Taxonomy" id="2840822"/>
    <lineage>
        <taxon>Bacteria</taxon>
        <taxon>Pseudomonadati</taxon>
        <taxon>Myxococcota</taxon>
        <taxon>Myxococcia</taxon>
        <taxon>Myxococcales</taxon>
        <taxon>Cystobacterineae</taxon>
        <taxon>Myxococcaceae</taxon>
        <taxon>Myxococcaceae incertae sedis</taxon>
        <taxon>Candidatus Fimimonas</taxon>
    </lineage>
</organism>
<evidence type="ECO:0000256" key="2">
    <source>
        <dbReference type="ARBA" id="ARBA00022517"/>
    </source>
</evidence>
<feature type="binding site" evidence="10">
    <location>
        <position position="251"/>
    </location>
    <ligand>
        <name>Zn(2+)</name>
        <dbReference type="ChEBI" id="CHEBI:29105"/>
    </ligand>
</feature>
<dbReference type="InterPro" id="IPR010914">
    <property type="entry name" value="RsgA_GTPase_dom"/>
</dbReference>
<keyword evidence="2 10" id="KW-0690">Ribosome biogenesis</keyword>
<comment type="cofactor">
    <cofactor evidence="10">
        <name>Zn(2+)</name>
        <dbReference type="ChEBI" id="CHEBI:29105"/>
    </cofactor>
    <text evidence="10">Binds 1 zinc ion per subunit.</text>
</comment>
<gene>
    <name evidence="10 13" type="primary">rsgA</name>
    <name evidence="13" type="ORF">IAC72_01660</name>
</gene>
<feature type="binding site" evidence="10">
    <location>
        <begin position="115"/>
        <end position="118"/>
    </location>
    <ligand>
        <name>GTP</name>
        <dbReference type="ChEBI" id="CHEBI:37565"/>
    </ligand>
</feature>
<evidence type="ECO:0000256" key="10">
    <source>
        <dbReference type="HAMAP-Rule" id="MF_01820"/>
    </source>
</evidence>
<evidence type="ECO:0000256" key="7">
    <source>
        <dbReference type="ARBA" id="ARBA00022833"/>
    </source>
</evidence>
<keyword evidence="5 10" id="KW-0547">Nucleotide-binding</keyword>
<proteinExistence type="inferred from homology"/>
<dbReference type="GO" id="GO:0046872">
    <property type="term" value="F:metal ion binding"/>
    <property type="evidence" value="ECO:0007669"/>
    <property type="project" value="UniProtKB-KW"/>
</dbReference>
<dbReference type="EC" id="3.6.1.-" evidence="10"/>
<evidence type="ECO:0000313" key="14">
    <source>
        <dbReference type="Proteomes" id="UP000886852"/>
    </source>
</evidence>
<dbReference type="InterPro" id="IPR004881">
    <property type="entry name" value="Ribosome_biogen_GTPase_RsgA"/>
</dbReference>
<evidence type="ECO:0000313" key="13">
    <source>
        <dbReference type="EMBL" id="HIU90710.1"/>
    </source>
</evidence>
<dbReference type="InterPro" id="IPR012340">
    <property type="entry name" value="NA-bd_OB-fold"/>
</dbReference>
<feature type="binding site" evidence="10">
    <location>
        <position position="257"/>
    </location>
    <ligand>
        <name>Zn(2+)</name>
        <dbReference type="ChEBI" id="CHEBI:29105"/>
    </ligand>
</feature>
<dbReference type="PANTHER" id="PTHR32120">
    <property type="entry name" value="SMALL RIBOSOMAL SUBUNIT BIOGENESIS GTPASE RSGA"/>
    <property type="match status" value="1"/>
</dbReference>
<evidence type="ECO:0000259" key="12">
    <source>
        <dbReference type="PROSITE" id="PS51721"/>
    </source>
</evidence>
<dbReference type="InterPro" id="IPR031944">
    <property type="entry name" value="RsgA_N"/>
</dbReference>
<dbReference type="HAMAP" id="MF_01820">
    <property type="entry name" value="GTPase_RsgA"/>
    <property type="match status" value="1"/>
</dbReference>
<comment type="subcellular location">
    <subcellularLocation>
        <location evidence="10">Cytoplasm</location>
    </subcellularLocation>
</comment>
<evidence type="ECO:0000256" key="8">
    <source>
        <dbReference type="ARBA" id="ARBA00022884"/>
    </source>
</evidence>
<feature type="binding site" evidence="10">
    <location>
        <begin position="164"/>
        <end position="172"/>
    </location>
    <ligand>
        <name>GTP</name>
        <dbReference type="ChEBI" id="CHEBI:37565"/>
    </ligand>
</feature>
<dbReference type="AlphaFoldDB" id="A0A9D1MX30"/>
<evidence type="ECO:0000256" key="1">
    <source>
        <dbReference type="ARBA" id="ARBA00022490"/>
    </source>
</evidence>
<keyword evidence="4 10" id="KW-0699">rRNA-binding</keyword>
<feature type="binding site" evidence="10">
    <location>
        <position position="249"/>
    </location>
    <ligand>
        <name>Zn(2+)</name>
        <dbReference type="ChEBI" id="CHEBI:29105"/>
    </ligand>
</feature>
<evidence type="ECO:0000256" key="6">
    <source>
        <dbReference type="ARBA" id="ARBA00022801"/>
    </source>
</evidence>
<dbReference type="Gene3D" id="2.40.50.140">
    <property type="entry name" value="Nucleic acid-binding proteins"/>
    <property type="match status" value="1"/>
</dbReference>
<dbReference type="SUPFAM" id="SSF52540">
    <property type="entry name" value="P-loop containing nucleoside triphosphate hydrolases"/>
    <property type="match status" value="1"/>
</dbReference>
<dbReference type="Gene3D" id="3.40.50.300">
    <property type="entry name" value="P-loop containing nucleotide triphosphate hydrolases"/>
    <property type="match status" value="1"/>
</dbReference>
<dbReference type="Pfam" id="PF16745">
    <property type="entry name" value="RsgA_N"/>
    <property type="match status" value="1"/>
</dbReference>
<dbReference type="Gene3D" id="1.10.40.50">
    <property type="entry name" value="Probable gtpase engc, domain 3"/>
    <property type="match status" value="1"/>
</dbReference>